<dbReference type="InterPro" id="IPR036465">
    <property type="entry name" value="vWFA_dom_sf"/>
</dbReference>
<evidence type="ECO:0000313" key="8">
    <source>
        <dbReference type="EMBL" id="KAK8865515.1"/>
    </source>
</evidence>
<dbReference type="PANTHER" id="PTHR44329:SF214">
    <property type="entry name" value="PROTEIN KINASE DOMAIN-CONTAINING PROTEIN"/>
    <property type="match status" value="1"/>
</dbReference>
<comment type="caution">
    <text evidence="8">The sequence shown here is derived from an EMBL/GenBank/DDBJ whole genome shotgun (WGS) entry which is preliminary data.</text>
</comment>
<keyword evidence="1 3" id="KW-0547">Nucleotide-binding</keyword>
<dbReference type="SUPFAM" id="SSF56112">
    <property type="entry name" value="Protein kinase-like (PK-like)"/>
    <property type="match status" value="2"/>
</dbReference>
<dbReference type="InterPro" id="IPR008271">
    <property type="entry name" value="Ser/Thr_kinase_AS"/>
</dbReference>
<evidence type="ECO:0000259" key="5">
    <source>
        <dbReference type="PROSITE" id="PS50011"/>
    </source>
</evidence>
<dbReference type="Gene3D" id="3.40.50.410">
    <property type="entry name" value="von Willebrand factor, type A domain"/>
    <property type="match status" value="1"/>
</dbReference>
<dbReference type="PROSITE" id="PS50011">
    <property type="entry name" value="PROTEIN_KINASE_DOM"/>
    <property type="match status" value="2"/>
</dbReference>
<feature type="binding site" evidence="3">
    <location>
        <position position="1328"/>
    </location>
    <ligand>
        <name>ATP</name>
        <dbReference type="ChEBI" id="CHEBI:30616"/>
    </ligand>
</feature>
<evidence type="ECO:0000259" key="6">
    <source>
        <dbReference type="PROSITE" id="PS50127"/>
    </source>
</evidence>
<dbReference type="Gene3D" id="1.10.510.10">
    <property type="entry name" value="Transferase(Phosphotransferase) domain 1"/>
    <property type="match status" value="2"/>
</dbReference>
<dbReference type="CDD" id="cd00198">
    <property type="entry name" value="vWFA"/>
    <property type="match status" value="1"/>
</dbReference>
<accession>A0ABR2IMN2</accession>
<dbReference type="SMART" id="SM00212">
    <property type="entry name" value="UBCc"/>
    <property type="match status" value="1"/>
</dbReference>
<dbReference type="Gene3D" id="3.10.110.10">
    <property type="entry name" value="Ubiquitin Conjugating Enzyme"/>
    <property type="match status" value="1"/>
</dbReference>
<dbReference type="SMART" id="SM00220">
    <property type="entry name" value="S_TKc"/>
    <property type="match status" value="2"/>
</dbReference>
<dbReference type="InterPro" id="IPR051681">
    <property type="entry name" value="Ser/Thr_Kinases-Pseudokinases"/>
</dbReference>
<feature type="domain" description="Protein kinase" evidence="5">
    <location>
        <begin position="949"/>
        <end position="1227"/>
    </location>
</feature>
<evidence type="ECO:0000313" key="9">
    <source>
        <dbReference type="Proteomes" id="UP001470230"/>
    </source>
</evidence>
<reference evidence="8 9" key="1">
    <citation type="submission" date="2024-04" db="EMBL/GenBank/DDBJ databases">
        <title>Tritrichomonas musculus Genome.</title>
        <authorList>
            <person name="Alves-Ferreira E."/>
            <person name="Grigg M."/>
            <person name="Lorenzi H."/>
            <person name="Galac M."/>
        </authorList>
    </citation>
    <scope>NUCLEOTIDE SEQUENCE [LARGE SCALE GENOMIC DNA]</scope>
    <source>
        <strain evidence="8 9">EAF2021</strain>
    </source>
</reference>
<feature type="domain" description="VWFA" evidence="7">
    <location>
        <begin position="483"/>
        <end position="637"/>
    </location>
</feature>
<name>A0ABR2IMN2_9EUKA</name>
<feature type="region of interest" description="Disordered" evidence="4">
    <location>
        <begin position="1447"/>
        <end position="1475"/>
    </location>
</feature>
<evidence type="ECO:0000256" key="1">
    <source>
        <dbReference type="ARBA" id="ARBA00022741"/>
    </source>
</evidence>
<sequence length="1600" mass="183142">MPLIKYRTDDKKTNEIMVDSNITVSGFMDLINKKSSERVTKSIFRGKILADDDLLRNHITGPDQVLILVTNSKKNCKDIMDLEEVKENKKKKEIESKISSSFLPRVDNNRIRRGFRFTFTVYTTATSKSMLYGDKMDFSLNDHYSKVHKEIKRLISSFHVINFKFKFHLFLSGGVHFKSGTLLDYYVNPDNVAFDNIYVIVTQKGEGLYSYDDTVKNPCSCSTAESKKILSPICKSSISGLTQIASFIGYMFYGGPKSEHILLSLAKVTRFAPLVVNLYRLIENRPLICLNILAITAPLFTLFRSMLPKDVKNENVFEYTLNFLSVFDVITNTEYLKFIEINLKNKDECENMKAFANYCENTKQQDHVIIWTADTINPDFQAVFMNPTFSTIKNIFSTVTTFKPVAPLSLHYIFYPTFVHANDDGSVMLFIKEVHDEEGVVSIIDPLEGNLKEIKIEELAMQVECDKKDDVFTLIDPNKVDQIIFICFDESFSMKWKLEGGNPHHNERTRSVLASEFLKALVKQSYALRVSSFYGLISFSSEVKIVQKLTAMTSEFVQSLEEINPHGKTLLYDAIDTAKRQICSLVKDKKGNSRYPNSRLRIIVITDGADNKSEKPPEELINSLIENEIVVDTVLVSLVDKSAGCCAISKLTGGLCFMPKSFEDGIQIFEQEAFLNIKMRHMNPLPYKEITKEIFDKETKIVEQKNVYDSYAPNQMIINAKSNVSLATPMYMSYISMKMIIKTYRTMRSFIELNIIAQNPSDQYVVYSLFSTPEEWRIFIKGPKDTEFSNKWLNLYMVIPPNYPTDPPRFRFLTIPFHPNVSSEGTVVFRLNDRDYTSTLGIDSIIIGIIELLKNPDKNYPINRKAMELYNSNKKEYLRMQKKGETGCDDYKTYLQDTKIYSQIPKNVVVPTEDRGKSNLISLTGDMINKAVLGDTNIIDHCLLDINDYEIVKHLGSGSYGDVFLVRDKTTHFEFAAKVPKNVCFDANGKVFEAINYIKEVNVMSIFNHGAIAKLYGYCLKDFESNDKCVVIMENVPNGDLQKVINIDGNGGSIDGWDQTQKLINLYGIASGMAYSVSYGITHCDLKPENILMTMNLRPKITDFDSARIESDENTQGFNMTGQEIYSPLFSSPEVIECDDDYTKYAEKSDVYSYSLIAYEIITGRIPFQKMKQFELFRAVVKGERPNIPRSVPSHYRHLLTECWEGDPEKRPTFKEIVDVLKSDIFVNDDDIDKKRFFEYVQYLDNYKDSVTESKFIRPKSEADKKKKKEKDEEENDSKNQDEVLNHSHRIKILKLNKFNKKDFLGAGKYSQVFRVEHIKTGDIFAAKISNNRVSKKISKSILSEVNIMMSLDHPAILKFIGYSPVNFENEPKPTIVTEFLSNGSLQNVINDPSKYPLWNDTTRLIIISGIIAGMAYLHENSILHNDLKPSNILLDDDLHPKIADFGLSQTSKNDDNDNDNDDDESSSKSSNVKGTPSYIAPEIWNNQDYSNASDVYAFGILLYEIVFLKKAFAKLKPLKIGKKVTNKERPQFPSVSEASACCFMELIKRCWADKPSDRPTFKELSMELRKKKYLSKNVDLDEYKKYLKFILNFEKQSAK</sequence>
<dbReference type="InterPro" id="IPR000719">
    <property type="entry name" value="Prot_kinase_dom"/>
</dbReference>
<dbReference type="Pfam" id="PF00069">
    <property type="entry name" value="Pkinase"/>
    <property type="match status" value="2"/>
</dbReference>
<dbReference type="InterPro" id="IPR000608">
    <property type="entry name" value="UBC"/>
</dbReference>
<evidence type="ECO:0000256" key="2">
    <source>
        <dbReference type="ARBA" id="ARBA00022840"/>
    </source>
</evidence>
<dbReference type="InterPro" id="IPR011009">
    <property type="entry name" value="Kinase-like_dom_sf"/>
</dbReference>
<dbReference type="PROSITE" id="PS50127">
    <property type="entry name" value="UBC_2"/>
    <property type="match status" value="1"/>
</dbReference>
<dbReference type="PROSITE" id="PS00108">
    <property type="entry name" value="PROTEIN_KINASE_ST"/>
    <property type="match status" value="2"/>
</dbReference>
<feature type="domain" description="Protein kinase" evidence="5">
    <location>
        <begin position="1299"/>
        <end position="1575"/>
    </location>
</feature>
<keyword evidence="2 3" id="KW-0067">ATP-binding</keyword>
<dbReference type="InterPro" id="IPR002035">
    <property type="entry name" value="VWF_A"/>
</dbReference>
<dbReference type="Pfam" id="PF13519">
    <property type="entry name" value="VWA_2"/>
    <property type="match status" value="1"/>
</dbReference>
<evidence type="ECO:0000256" key="4">
    <source>
        <dbReference type="SAM" id="MobiDB-lite"/>
    </source>
</evidence>
<protein>
    <submittedName>
        <fullName evidence="8">Uncharacterized protein</fullName>
    </submittedName>
</protein>
<evidence type="ECO:0000256" key="3">
    <source>
        <dbReference type="PROSITE-ProRule" id="PRU10141"/>
    </source>
</evidence>
<dbReference type="SUPFAM" id="SSF54495">
    <property type="entry name" value="UBC-like"/>
    <property type="match status" value="1"/>
</dbReference>
<feature type="domain" description="UBC core" evidence="6">
    <location>
        <begin position="744"/>
        <end position="890"/>
    </location>
</feature>
<dbReference type="PANTHER" id="PTHR44329">
    <property type="entry name" value="SERINE/THREONINE-PROTEIN KINASE TNNI3K-RELATED"/>
    <property type="match status" value="1"/>
</dbReference>
<dbReference type="InterPro" id="IPR016135">
    <property type="entry name" value="UBQ-conjugating_enzyme/RWD"/>
</dbReference>
<feature type="region of interest" description="Disordered" evidence="4">
    <location>
        <begin position="1260"/>
        <end position="1284"/>
    </location>
</feature>
<dbReference type="SMART" id="SM00327">
    <property type="entry name" value="VWA"/>
    <property type="match status" value="1"/>
</dbReference>
<dbReference type="PROSITE" id="PS00107">
    <property type="entry name" value="PROTEIN_KINASE_ATP"/>
    <property type="match status" value="2"/>
</dbReference>
<keyword evidence="9" id="KW-1185">Reference proteome</keyword>
<dbReference type="Pfam" id="PF00179">
    <property type="entry name" value="UQ_con"/>
    <property type="match status" value="1"/>
</dbReference>
<evidence type="ECO:0000259" key="7">
    <source>
        <dbReference type="PROSITE" id="PS50234"/>
    </source>
</evidence>
<dbReference type="SUPFAM" id="SSF53300">
    <property type="entry name" value="vWA-like"/>
    <property type="match status" value="1"/>
</dbReference>
<dbReference type="Proteomes" id="UP001470230">
    <property type="component" value="Unassembled WGS sequence"/>
</dbReference>
<feature type="binding site" evidence="3">
    <location>
        <position position="978"/>
    </location>
    <ligand>
        <name>ATP</name>
        <dbReference type="ChEBI" id="CHEBI:30616"/>
    </ligand>
</feature>
<gene>
    <name evidence="8" type="ORF">M9Y10_011071</name>
</gene>
<organism evidence="8 9">
    <name type="scientific">Tritrichomonas musculus</name>
    <dbReference type="NCBI Taxonomy" id="1915356"/>
    <lineage>
        <taxon>Eukaryota</taxon>
        <taxon>Metamonada</taxon>
        <taxon>Parabasalia</taxon>
        <taxon>Tritrichomonadida</taxon>
        <taxon>Tritrichomonadidae</taxon>
        <taxon>Tritrichomonas</taxon>
    </lineage>
</organism>
<dbReference type="EMBL" id="JAPFFF010000016">
    <property type="protein sequence ID" value="KAK8865515.1"/>
    <property type="molecule type" value="Genomic_DNA"/>
</dbReference>
<dbReference type="PROSITE" id="PS50234">
    <property type="entry name" value="VWFA"/>
    <property type="match status" value="1"/>
</dbReference>
<dbReference type="InterPro" id="IPR017441">
    <property type="entry name" value="Protein_kinase_ATP_BS"/>
</dbReference>
<dbReference type="CDD" id="cd00195">
    <property type="entry name" value="UBCc_UEV"/>
    <property type="match status" value="1"/>
</dbReference>
<proteinExistence type="predicted"/>